<comment type="caution">
    <text evidence="1">The sequence shown here is derived from an EMBL/GenBank/DDBJ whole genome shotgun (WGS) entry which is preliminary data.</text>
</comment>
<dbReference type="InterPro" id="IPR023988">
    <property type="entry name" value="MftA"/>
</dbReference>
<evidence type="ECO:0008006" key="3">
    <source>
        <dbReference type="Google" id="ProtNLM"/>
    </source>
</evidence>
<dbReference type="Proteomes" id="UP001501697">
    <property type="component" value="Unassembled WGS sequence"/>
</dbReference>
<proteinExistence type="predicted"/>
<sequence length="74" mass="7887">MVRGADSPTPFHSALSVISIGRNEGFAKVVGSRTEDQLMDPEVIESTESTVAEAVVVEDELVEEVSIDGMCGVY</sequence>
<reference evidence="2" key="1">
    <citation type="journal article" date="2019" name="Int. J. Syst. Evol. Microbiol.">
        <title>The Global Catalogue of Microorganisms (GCM) 10K type strain sequencing project: providing services to taxonomists for standard genome sequencing and annotation.</title>
        <authorList>
            <consortium name="The Broad Institute Genomics Platform"/>
            <consortium name="The Broad Institute Genome Sequencing Center for Infectious Disease"/>
            <person name="Wu L."/>
            <person name="Ma J."/>
        </authorList>
    </citation>
    <scope>NUCLEOTIDE SEQUENCE [LARGE SCALE GENOMIC DNA]</scope>
    <source>
        <strain evidence="2">JCM 16544</strain>
    </source>
</reference>
<evidence type="ECO:0000313" key="1">
    <source>
        <dbReference type="EMBL" id="GAA3635189.1"/>
    </source>
</evidence>
<dbReference type="Pfam" id="PF23709">
    <property type="entry name" value="MftA"/>
    <property type="match status" value="1"/>
</dbReference>
<name>A0ABP7ALX6_9MICO</name>
<accession>A0ABP7ALX6</accession>
<protein>
    <recommendedName>
        <fullName evidence="3">Mycofactocin</fullName>
    </recommendedName>
</protein>
<keyword evidence="2" id="KW-1185">Reference proteome</keyword>
<dbReference type="NCBIfam" id="TIGR03969">
    <property type="entry name" value="mycofactocin"/>
    <property type="match status" value="1"/>
</dbReference>
<gene>
    <name evidence="1" type="ORF">GCM10022200_18100</name>
</gene>
<organism evidence="1 2">
    <name type="scientific">Microbacterium awajiense</name>
    <dbReference type="NCBI Taxonomy" id="415214"/>
    <lineage>
        <taxon>Bacteria</taxon>
        <taxon>Bacillati</taxon>
        <taxon>Actinomycetota</taxon>
        <taxon>Actinomycetes</taxon>
        <taxon>Micrococcales</taxon>
        <taxon>Microbacteriaceae</taxon>
        <taxon>Microbacterium</taxon>
    </lineage>
</organism>
<dbReference type="EMBL" id="BAAAYU010000005">
    <property type="protein sequence ID" value="GAA3635189.1"/>
    <property type="molecule type" value="Genomic_DNA"/>
</dbReference>
<evidence type="ECO:0000313" key="2">
    <source>
        <dbReference type="Proteomes" id="UP001501697"/>
    </source>
</evidence>